<dbReference type="PANTHER" id="PTHR45633">
    <property type="entry name" value="60 KDA HEAT SHOCK PROTEIN, MITOCHONDRIAL"/>
    <property type="match status" value="1"/>
</dbReference>
<dbReference type="InterPro" id="IPR018370">
    <property type="entry name" value="Chaperonin_Cpn60_CS"/>
</dbReference>
<evidence type="ECO:0000256" key="7">
    <source>
        <dbReference type="RuleBase" id="RU000418"/>
    </source>
</evidence>
<dbReference type="InterPro" id="IPR027413">
    <property type="entry name" value="GROEL-like_equatorial_sf"/>
</dbReference>
<dbReference type="NCBIfam" id="NF009489">
    <property type="entry name" value="PRK12851.1"/>
    <property type="match status" value="1"/>
</dbReference>
<dbReference type="GO" id="GO:0005524">
    <property type="term" value="F:ATP binding"/>
    <property type="evidence" value="ECO:0007669"/>
    <property type="project" value="UniProtKB-KW"/>
</dbReference>
<dbReference type="PRINTS" id="PR00298">
    <property type="entry name" value="CHAPERONIN60"/>
</dbReference>
<dbReference type="InterPro" id="IPR001844">
    <property type="entry name" value="Cpn60/GroEL"/>
</dbReference>
<comment type="function">
    <text evidence="6">Implicated in mitochondrial protein import and macromolecular assembly. May facilitate the correct folding of imported proteins. May also prevent misfolding and promote the refolding and proper assembly of unfolded polypeptides generated under stress conditions in the mitochondrial matrix.</text>
</comment>
<dbReference type="EMBL" id="JAXQNO010000020">
    <property type="protein sequence ID" value="KAK4772386.1"/>
    <property type="molecule type" value="Genomic_DNA"/>
</dbReference>
<evidence type="ECO:0000256" key="4">
    <source>
        <dbReference type="ARBA" id="ARBA00022946"/>
    </source>
</evidence>
<dbReference type="FunFam" id="3.50.7.10:FF:000001">
    <property type="entry name" value="60 kDa chaperonin"/>
    <property type="match status" value="1"/>
</dbReference>
<dbReference type="PROSITE" id="PS00296">
    <property type="entry name" value="CHAPERONINS_CPN60"/>
    <property type="match status" value="1"/>
</dbReference>
<keyword evidence="5" id="KW-0143">Chaperone</keyword>
<keyword evidence="4" id="KW-0809">Transit peptide</keyword>
<keyword evidence="2" id="KW-0547">Nucleotide-binding</keyword>
<dbReference type="Gene3D" id="3.50.7.10">
    <property type="entry name" value="GroEL"/>
    <property type="match status" value="2"/>
</dbReference>
<dbReference type="Pfam" id="PF00118">
    <property type="entry name" value="Cpn60_TCP1"/>
    <property type="match status" value="1"/>
</dbReference>
<dbReference type="HAMAP" id="MF_00600">
    <property type="entry name" value="CH60"/>
    <property type="match status" value="1"/>
</dbReference>
<evidence type="ECO:0000256" key="2">
    <source>
        <dbReference type="ARBA" id="ARBA00022741"/>
    </source>
</evidence>
<evidence type="ECO:0008006" key="10">
    <source>
        <dbReference type="Google" id="ProtNLM"/>
    </source>
</evidence>
<dbReference type="InterPro" id="IPR027409">
    <property type="entry name" value="GroEL-like_apical_dom_sf"/>
</dbReference>
<dbReference type="SUPFAM" id="SSF52029">
    <property type="entry name" value="GroEL apical domain-like"/>
    <property type="match status" value="1"/>
</dbReference>
<gene>
    <name evidence="8" type="ORF">SAY86_014161</name>
</gene>
<dbReference type="InterPro" id="IPR002423">
    <property type="entry name" value="Cpn60/GroEL/TCP-1"/>
</dbReference>
<name>A0AAN7L031_TRANT</name>
<comment type="similarity">
    <text evidence="1 7">Belongs to the chaperonin (HSP60) family.</text>
</comment>
<dbReference type="FunFam" id="1.10.560.10:FF:000001">
    <property type="entry name" value="60 kDa chaperonin"/>
    <property type="match status" value="1"/>
</dbReference>
<dbReference type="NCBIfam" id="NF000592">
    <property type="entry name" value="PRK00013.1"/>
    <property type="match status" value="1"/>
</dbReference>
<evidence type="ECO:0000256" key="6">
    <source>
        <dbReference type="ARBA" id="ARBA00025467"/>
    </source>
</evidence>
<proteinExistence type="inferred from homology"/>
<dbReference type="SUPFAM" id="SSF54849">
    <property type="entry name" value="GroEL-intermediate domain like"/>
    <property type="match status" value="1"/>
</dbReference>
<dbReference type="Proteomes" id="UP001346149">
    <property type="component" value="Unassembled WGS sequence"/>
</dbReference>
<evidence type="ECO:0000313" key="8">
    <source>
        <dbReference type="EMBL" id="KAK4772386.1"/>
    </source>
</evidence>
<dbReference type="InterPro" id="IPR027410">
    <property type="entry name" value="TCP-1-like_intermed_sf"/>
</dbReference>
<keyword evidence="9" id="KW-1185">Reference proteome</keyword>
<organism evidence="8 9">
    <name type="scientific">Trapa natans</name>
    <name type="common">Water chestnut</name>
    <dbReference type="NCBI Taxonomy" id="22666"/>
    <lineage>
        <taxon>Eukaryota</taxon>
        <taxon>Viridiplantae</taxon>
        <taxon>Streptophyta</taxon>
        <taxon>Embryophyta</taxon>
        <taxon>Tracheophyta</taxon>
        <taxon>Spermatophyta</taxon>
        <taxon>Magnoliopsida</taxon>
        <taxon>eudicotyledons</taxon>
        <taxon>Gunneridae</taxon>
        <taxon>Pentapetalae</taxon>
        <taxon>rosids</taxon>
        <taxon>malvids</taxon>
        <taxon>Myrtales</taxon>
        <taxon>Lythraceae</taxon>
        <taxon>Trapa</taxon>
    </lineage>
</organism>
<accession>A0AAN7L031</accession>
<dbReference type="Gene3D" id="3.30.260.10">
    <property type="entry name" value="TCP-1-like chaperonin intermediate domain"/>
    <property type="match status" value="2"/>
</dbReference>
<dbReference type="CDD" id="cd03344">
    <property type="entry name" value="GroEL"/>
    <property type="match status" value="1"/>
</dbReference>
<sequence>MYRFASSLASKSRNARNITHQIGSSTTWHRNYAAKDIKFGVEARSLMLKGVEELADAVKVTMGPKGRNVVIEQSFGAPKVTKDGVTVAKSIEFKDRVKNVGASLVKQVANATNDVAGDGTTCATVLTRAIFSEGCKSVAAGMNAMDLRRGITMAVDSVVTNLKSRARMISTSEEIAQVGTISANGEREIGELIAKAMEKVGKEGVITISDGKTFYNELEVVEGMKLDRGYISPYFITNQKNQKCELDDPLILIHEKKITSINAVVKVLELALKRQRPLLIIAEDVESDALATLILNKLRAGIKVCAVKAPGFGENRKSGLQDLAVLTGGQVITEDLGMNLEKVDLDMLGSCKKVCQHSFFNMALKMSYQLHDTLVSTFQVTISKDDSVILDGAGDKKIIEERCEQIRSAIEASNSDYDKEKLQERLAKLSGGVAVLKIGGASEAEVGEKKDRVTDALNATKAAVEEGIVPGGGVALLYASKELEKLQTANFDQKIGVQIIQNALKTPVFTIASNAGVEGSVVVGKLLEQDNPDLGYDAAKGDYVDMVKTGIIDPLKVIRTALVDAASVSSLLTTTEAVVVELPKDEKAAPTMPGGMGDMDY</sequence>
<dbReference type="NCBIfam" id="NF009487">
    <property type="entry name" value="PRK12849.1"/>
    <property type="match status" value="1"/>
</dbReference>
<evidence type="ECO:0000256" key="5">
    <source>
        <dbReference type="ARBA" id="ARBA00023186"/>
    </source>
</evidence>
<dbReference type="AlphaFoldDB" id="A0AAN7L031"/>
<reference evidence="8 9" key="1">
    <citation type="journal article" date="2023" name="Hortic Res">
        <title>Pangenome of water caltrop reveals structural variations and asymmetric subgenome divergence after allopolyploidization.</title>
        <authorList>
            <person name="Zhang X."/>
            <person name="Chen Y."/>
            <person name="Wang L."/>
            <person name="Yuan Y."/>
            <person name="Fang M."/>
            <person name="Shi L."/>
            <person name="Lu R."/>
            <person name="Comes H.P."/>
            <person name="Ma Y."/>
            <person name="Chen Y."/>
            <person name="Huang G."/>
            <person name="Zhou Y."/>
            <person name="Zheng Z."/>
            <person name="Qiu Y."/>
        </authorList>
    </citation>
    <scope>NUCLEOTIDE SEQUENCE [LARGE SCALE GENOMIC DNA]</scope>
    <source>
        <strain evidence="8">F231</strain>
    </source>
</reference>
<keyword evidence="3" id="KW-0067">ATP-binding</keyword>
<dbReference type="Gene3D" id="1.10.560.10">
    <property type="entry name" value="GroEL-like equatorial domain"/>
    <property type="match status" value="2"/>
</dbReference>
<evidence type="ECO:0000313" key="9">
    <source>
        <dbReference type="Proteomes" id="UP001346149"/>
    </source>
</evidence>
<comment type="caution">
    <text evidence="8">The sequence shown here is derived from an EMBL/GenBank/DDBJ whole genome shotgun (WGS) entry which is preliminary data.</text>
</comment>
<dbReference type="NCBIfam" id="NF009488">
    <property type="entry name" value="PRK12850.1"/>
    <property type="match status" value="1"/>
</dbReference>
<dbReference type="GO" id="GO:0140662">
    <property type="term" value="F:ATP-dependent protein folding chaperone"/>
    <property type="evidence" value="ECO:0007669"/>
    <property type="project" value="InterPro"/>
</dbReference>
<dbReference type="SUPFAM" id="SSF48592">
    <property type="entry name" value="GroEL equatorial domain-like"/>
    <property type="match status" value="1"/>
</dbReference>
<dbReference type="GO" id="GO:0042026">
    <property type="term" value="P:protein refolding"/>
    <property type="evidence" value="ECO:0007669"/>
    <property type="project" value="InterPro"/>
</dbReference>
<evidence type="ECO:0000256" key="1">
    <source>
        <dbReference type="ARBA" id="ARBA00006607"/>
    </source>
</evidence>
<protein>
    <recommendedName>
        <fullName evidence="10">Heat shock protein 60</fullName>
    </recommendedName>
</protein>
<evidence type="ECO:0000256" key="3">
    <source>
        <dbReference type="ARBA" id="ARBA00022840"/>
    </source>
</evidence>